<keyword evidence="1" id="KW-0472">Membrane</keyword>
<protein>
    <submittedName>
        <fullName evidence="2">Uncharacterized protein</fullName>
    </submittedName>
</protein>
<dbReference type="GeneID" id="78420872"/>
<dbReference type="HOGENOM" id="CLU_3153186_0_0_0"/>
<keyword evidence="1" id="KW-0812">Transmembrane</keyword>
<proteinExistence type="predicted"/>
<comment type="caution">
    <text evidence="2">The sequence shown here is derived from an EMBL/GenBank/DDBJ whole genome shotgun (WGS) entry which is preliminary data.</text>
</comment>
<evidence type="ECO:0000313" key="2">
    <source>
        <dbReference type="EMBL" id="EFE87449.1"/>
    </source>
</evidence>
<gene>
    <name evidence="2" type="ORF">FUSPEROL_00591</name>
</gene>
<evidence type="ECO:0000313" key="3">
    <source>
        <dbReference type="Proteomes" id="UP000003748"/>
    </source>
</evidence>
<dbReference type="RefSeq" id="WP_005971569.1">
    <property type="nucleotide sequence ID" value="NZ_GG665893.1"/>
</dbReference>
<dbReference type="Proteomes" id="UP000003748">
    <property type="component" value="Unassembled WGS sequence"/>
</dbReference>
<organism evidence="2 3">
    <name type="scientific">Fusobacterium periodonticum ATCC 33693</name>
    <dbReference type="NCBI Taxonomy" id="546275"/>
    <lineage>
        <taxon>Bacteria</taxon>
        <taxon>Fusobacteriati</taxon>
        <taxon>Fusobacteriota</taxon>
        <taxon>Fusobacteriia</taxon>
        <taxon>Fusobacteriales</taxon>
        <taxon>Fusobacteriaceae</taxon>
        <taxon>Fusobacterium</taxon>
    </lineage>
</organism>
<dbReference type="AlphaFoldDB" id="D4CT79"/>
<feature type="transmembrane region" description="Helical" evidence="1">
    <location>
        <begin position="28"/>
        <end position="47"/>
    </location>
</feature>
<keyword evidence="1" id="KW-1133">Transmembrane helix</keyword>
<evidence type="ECO:0000256" key="1">
    <source>
        <dbReference type="SAM" id="Phobius"/>
    </source>
</evidence>
<dbReference type="EMBL" id="ACJY01000037">
    <property type="protein sequence ID" value="EFE87449.1"/>
    <property type="molecule type" value="Genomic_DNA"/>
</dbReference>
<name>D4CT79_9FUSO</name>
<reference evidence="2 3" key="1">
    <citation type="submission" date="2010-02" db="EMBL/GenBank/DDBJ databases">
        <authorList>
            <person name="Weinstock G."/>
            <person name="Sodergren E."/>
            <person name="Clifton S."/>
            <person name="Fulton L."/>
            <person name="Fulton B."/>
            <person name="Courtney L."/>
            <person name="Fronick C."/>
            <person name="Harrison M."/>
            <person name="Strong C."/>
            <person name="Farmer C."/>
            <person name="Delahaunty K."/>
            <person name="Markovic C."/>
            <person name="Hall O."/>
            <person name="Minx P."/>
            <person name="Tomlinson C."/>
            <person name="Mitreva M."/>
            <person name="Nelson J."/>
            <person name="Hou S."/>
            <person name="Wollam A."/>
            <person name="Pepin K.H."/>
            <person name="Johnson M."/>
            <person name="Bhonagiri V."/>
            <person name="Zhang X."/>
            <person name="Suruliraj S."/>
            <person name="Warren W."/>
            <person name="Chinwalla A."/>
            <person name="Mardis E.R."/>
            <person name="Wilson R.K."/>
        </authorList>
    </citation>
    <scope>NUCLEOTIDE SEQUENCE [LARGE SCALE GENOMIC DNA]</scope>
    <source>
        <strain evidence="2 3">ATCC 33693</strain>
    </source>
</reference>
<accession>D4CT79</accession>
<sequence length="48" mass="5753">MLEIEKITLKNKIVDKDNYFEIGYCEELKIYMMHVLFFGLLAIIDIIK</sequence>